<dbReference type="Proteomes" id="UP001138500">
    <property type="component" value="Unassembled WGS sequence"/>
</dbReference>
<keyword evidence="2" id="KW-1185">Reference proteome</keyword>
<organism evidence="1 2">
    <name type="scientific">Teratosphaeria destructans</name>
    <dbReference type="NCBI Taxonomy" id="418781"/>
    <lineage>
        <taxon>Eukaryota</taxon>
        <taxon>Fungi</taxon>
        <taxon>Dikarya</taxon>
        <taxon>Ascomycota</taxon>
        <taxon>Pezizomycotina</taxon>
        <taxon>Dothideomycetes</taxon>
        <taxon>Dothideomycetidae</taxon>
        <taxon>Mycosphaerellales</taxon>
        <taxon>Teratosphaeriaceae</taxon>
        <taxon>Teratosphaeria</taxon>
    </lineage>
</organism>
<accession>A0A9W7W729</accession>
<reference evidence="1 2" key="1">
    <citation type="journal article" date="2018" name="IMA Fungus">
        <title>IMA Genome-F 10: Nine draft genome sequences of Claviceps purpurea s.lat., including C. arundinis, C. humidiphila, and C. cf. spartinae, pseudomolecules for the pitch canker pathogen Fusarium circinatum, draft genome of Davidsoniella eucalypti, Grosmannia galeiformis, Quambalaria eucalypti, and Teratosphaeria destructans.</title>
        <authorList>
            <person name="Wingfield B.D."/>
            <person name="Liu M."/>
            <person name="Nguyen H.D."/>
            <person name="Lane F.A."/>
            <person name="Morgan S.W."/>
            <person name="De Vos L."/>
            <person name="Wilken P.M."/>
            <person name="Duong T.A."/>
            <person name="Aylward J."/>
            <person name="Coetzee M.P."/>
            <person name="Dadej K."/>
            <person name="De Beer Z.W."/>
            <person name="Findlay W."/>
            <person name="Havenga M."/>
            <person name="Kolarik M."/>
            <person name="Menzies J.G."/>
            <person name="Naidoo K."/>
            <person name="Pochopski O."/>
            <person name="Shoukouhi P."/>
            <person name="Santana Q.C."/>
            <person name="Seifert K.A."/>
            <person name="Soal N."/>
            <person name="Steenkamp E.T."/>
            <person name="Tatham C.T."/>
            <person name="van der Nest M.A."/>
            <person name="Wingfield M.J."/>
        </authorList>
    </citation>
    <scope>NUCLEOTIDE SEQUENCE [LARGE SCALE GENOMIC DNA]</scope>
    <source>
        <strain evidence="1">CMW44962</strain>
    </source>
</reference>
<sequence>MTIAIPASEIGESGTVARAEGLRRRSLFPRRSEQSNPSEPAKLLRVMLWQWEYDAYFANDGRPTRSTQRLAEPPGGRQAWIKQRLADQQQWTPEWMTMKQQWEGRFSAERKSYL</sequence>
<evidence type="ECO:0000313" key="1">
    <source>
        <dbReference type="EMBL" id="KAH9845256.1"/>
    </source>
</evidence>
<gene>
    <name evidence="1" type="ORF">Tdes44962_MAKER01266</name>
</gene>
<dbReference type="AlphaFoldDB" id="A0A9W7W729"/>
<comment type="caution">
    <text evidence="1">The sequence shown here is derived from an EMBL/GenBank/DDBJ whole genome shotgun (WGS) entry which is preliminary data.</text>
</comment>
<dbReference type="EMBL" id="RIBY02000113">
    <property type="protein sequence ID" value="KAH9845256.1"/>
    <property type="molecule type" value="Genomic_DNA"/>
</dbReference>
<evidence type="ECO:0000313" key="2">
    <source>
        <dbReference type="Proteomes" id="UP001138500"/>
    </source>
</evidence>
<proteinExistence type="predicted"/>
<reference evidence="1 2" key="2">
    <citation type="journal article" date="2021" name="Curr. Genet.">
        <title>Genetic response to nitrogen starvation in the aggressive Eucalyptus foliar pathogen Teratosphaeria destructans.</title>
        <authorList>
            <person name="Havenga M."/>
            <person name="Wingfield B.D."/>
            <person name="Wingfield M.J."/>
            <person name="Dreyer L.L."/>
            <person name="Roets F."/>
            <person name="Aylward J."/>
        </authorList>
    </citation>
    <scope>NUCLEOTIDE SEQUENCE [LARGE SCALE GENOMIC DNA]</scope>
    <source>
        <strain evidence="1">CMW44962</strain>
    </source>
</reference>
<protein>
    <submittedName>
        <fullName evidence="1">Uncharacterized protein</fullName>
    </submittedName>
</protein>
<name>A0A9W7W729_9PEZI</name>